<proteinExistence type="predicted"/>
<sequence length="188" mass="21036">MIDLTQPLPTSLLCDGEWVPIKTDFRTWLSFQRDLKQGRASFCIFADGKPPASDDWVASAQEFLECKEATPHGDNGGGVRCFDFDLDGSYLVASFMAAYGIDLTTAEMHWHMFLALFRGLPDDSCIKKIMGYRSWRNDKSSYEQQMRSLAKAWALPVEEDKAAKESTRKAIEALPAINEAGLAEIWGA</sequence>
<evidence type="ECO:0000313" key="1">
    <source>
        <dbReference type="EMBL" id="AXH71800.1"/>
    </source>
</evidence>
<protein>
    <recommendedName>
        <fullName evidence="3">Bacteriophage Gp15 protein</fullName>
    </recommendedName>
</protein>
<accession>A0A345MKD7</accession>
<name>A0A345MKD7_9CAUD</name>
<dbReference type="GeneID" id="54998180"/>
<reference evidence="2" key="1">
    <citation type="submission" date="2018-07" db="EMBL/GenBank/DDBJ databases">
        <title>Complete genome of the first Eggerthella lenta phage.</title>
        <authorList>
            <person name="Koberg S."/>
            <person name="Brinks E."/>
        </authorList>
    </citation>
    <scope>NUCLEOTIDE SEQUENCE [LARGE SCALE GENOMIC DNA]</scope>
</reference>
<evidence type="ECO:0000313" key="2">
    <source>
        <dbReference type="Proteomes" id="UP000258104"/>
    </source>
</evidence>
<evidence type="ECO:0008006" key="3">
    <source>
        <dbReference type="Google" id="ProtNLM"/>
    </source>
</evidence>
<dbReference type="EMBL" id="MH626557">
    <property type="protein sequence ID" value="AXH71800.1"/>
    <property type="molecule type" value="Genomic_DNA"/>
</dbReference>
<dbReference type="RefSeq" id="YP_009807302.1">
    <property type="nucleotide sequence ID" value="NC_048022.1"/>
</dbReference>
<dbReference type="Proteomes" id="UP000258104">
    <property type="component" value="Segment"/>
</dbReference>
<dbReference type="InterPro" id="IPR009660">
    <property type="entry name" value="Phage_A500_Gp15"/>
</dbReference>
<dbReference type="KEGG" id="vg:54998180"/>
<organism evidence="1 2">
    <name type="scientific">Eggerthella phage PMBT5</name>
    <dbReference type="NCBI Taxonomy" id="2283015"/>
    <lineage>
        <taxon>Viruses</taxon>
        <taxon>Duplodnaviria</taxon>
        <taxon>Heunggongvirae</taxon>
        <taxon>Uroviricota</taxon>
        <taxon>Caudoviricetes</taxon>
        <taxon>Lentavirus</taxon>
        <taxon>Lentavirus PMBT5</taxon>
    </lineage>
</organism>
<keyword evidence="2" id="KW-1185">Reference proteome</keyword>
<dbReference type="Pfam" id="PF06854">
    <property type="entry name" value="Phage_Gp15"/>
    <property type="match status" value="1"/>
</dbReference>
<gene>
    <name evidence="1" type="ORF">HOT76_gp23</name>
</gene>